<feature type="domain" description="Major facilitator superfamily (MFS) profile" evidence="7">
    <location>
        <begin position="1"/>
        <end position="394"/>
    </location>
</feature>
<evidence type="ECO:0000256" key="5">
    <source>
        <dbReference type="ARBA" id="ARBA00023136"/>
    </source>
</evidence>
<proteinExistence type="predicted"/>
<feature type="transmembrane region" description="Helical" evidence="6">
    <location>
        <begin position="85"/>
        <end position="108"/>
    </location>
</feature>
<name>A0A5M9RAI3_9GAMM</name>
<dbReference type="GO" id="GO:0005886">
    <property type="term" value="C:plasma membrane"/>
    <property type="evidence" value="ECO:0007669"/>
    <property type="project" value="UniProtKB-SubCell"/>
</dbReference>
<feature type="transmembrane region" description="Helical" evidence="6">
    <location>
        <begin position="252"/>
        <end position="272"/>
    </location>
</feature>
<dbReference type="PANTHER" id="PTHR43124:SF5">
    <property type="entry name" value="PURINE RIBONUCLEOSIDE EFFLUX PUMP NEPI"/>
    <property type="match status" value="1"/>
</dbReference>
<dbReference type="OrthoDB" id="9812189at2"/>
<dbReference type="PANTHER" id="PTHR43124">
    <property type="entry name" value="PURINE EFFLUX PUMP PBUE"/>
    <property type="match status" value="1"/>
</dbReference>
<feature type="transmembrane region" description="Helical" evidence="6">
    <location>
        <begin position="54"/>
        <end position="73"/>
    </location>
</feature>
<evidence type="ECO:0000313" key="9">
    <source>
        <dbReference type="Proteomes" id="UP000322181"/>
    </source>
</evidence>
<comment type="caution">
    <text evidence="8">The sequence shown here is derived from an EMBL/GenBank/DDBJ whole genome shotgun (WGS) entry which is preliminary data.</text>
</comment>
<evidence type="ECO:0000256" key="2">
    <source>
        <dbReference type="ARBA" id="ARBA00022475"/>
    </source>
</evidence>
<protein>
    <submittedName>
        <fullName evidence="8">MFS transporter</fullName>
    </submittedName>
</protein>
<feature type="transmembrane region" description="Helical" evidence="6">
    <location>
        <begin position="279"/>
        <end position="300"/>
    </location>
</feature>
<reference evidence="8 9" key="1">
    <citation type="submission" date="2019-09" db="EMBL/GenBank/DDBJ databases">
        <title>Draft genome sequence of various Type strains from the CCUG.</title>
        <authorList>
            <person name="Pineiro-Iglesias B."/>
            <person name="Tunovic T."/>
            <person name="Unosson C."/>
            <person name="Inganas E."/>
            <person name="Ohlen M."/>
            <person name="Cardew S."/>
            <person name="Jensie-Markopoulos S."/>
            <person name="Salva-Serra F."/>
            <person name="Jaen-Luchoro D."/>
            <person name="Karlsson R."/>
            <person name="Svensson-Stadler L."/>
            <person name="Chun J."/>
            <person name="Moore E."/>
        </authorList>
    </citation>
    <scope>NUCLEOTIDE SEQUENCE [LARGE SCALE GENOMIC DNA]</scope>
    <source>
        <strain evidence="8 9">CCUG 53682T</strain>
    </source>
</reference>
<feature type="transmembrane region" description="Helical" evidence="6">
    <location>
        <begin position="368"/>
        <end position="388"/>
    </location>
</feature>
<dbReference type="RefSeq" id="WP_067362139.1">
    <property type="nucleotide sequence ID" value="NZ_BAAAFS010000001.1"/>
</dbReference>
<sequence length="398" mass="41766">MVTLSDDISPHKERAHWSGVFAMTLCIFALIASEFMPVSLLTPISEDLGVSEGLVGQGIAVSGVFAVLTSLSISTLAGSVSRKMLLLGMTGLMAFSGAIIASAPGYLIYMVGRALIGISIGGFWSLSAATAIRLVPKHQVPRALAVFNSGNALATVIAAPLGSYLGSVIGWRGAFFCIVPVAVIAFIWQWFSLPALKTDKSDKRTGSVFRLFANPLVAVGLAACGLFFMGQFSLFTYLRPFLETVTQVDINTLSLILLTIGVTGFIGTLVVGAFLKSGFYFTLITIPLLMAAIAGALIAFGQSVWIVALLLGLWGLVATAAPTGWWTWITNTLPEDAEAGGGLMVAIVQLSIALGSTLGGLAFDHSGYQSSFTISMILLVIAAVLALLTSRKDTSQTN</sequence>
<dbReference type="PROSITE" id="PS50850">
    <property type="entry name" value="MFS"/>
    <property type="match status" value="1"/>
</dbReference>
<evidence type="ECO:0000313" key="8">
    <source>
        <dbReference type="EMBL" id="KAA8717309.1"/>
    </source>
</evidence>
<gene>
    <name evidence="8" type="ORF">F4V73_05515</name>
</gene>
<keyword evidence="5 6" id="KW-0472">Membrane</keyword>
<comment type="subcellular location">
    <subcellularLocation>
        <location evidence="1">Cell membrane</location>
        <topology evidence="1">Multi-pass membrane protein</topology>
    </subcellularLocation>
</comment>
<dbReference type="Pfam" id="PF07690">
    <property type="entry name" value="MFS_1"/>
    <property type="match status" value="1"/>
</dbReference>
<dbReference type="EMBL" id="VXKB01000001">
    <property type="protein sequence ID" value="KAA8717309.1"/>
    <property type="molecule type" value="Genomic_DNA"/>
</dbReference>
<evidence type="ECO:0000256" key="3">
    <source>
        <dbReference type="ARBA" id="ARBA00022692"/>
    </source>
</evidence>
<dbReference type="InterPro" id="IPR036259">
    <property type="entry name" value="MFS_trans_sf"/>
</dbReference>
<keyword evidence="4 6" id="KW-1133">Transmembrane helix</keyword>
<dbReference type="InterPro" id="IPR011701">
    <property type="entry name" value="MFS"/>
</dbReference>
<organism evidence="8 9">
    <name type="scientific">Morganella psychrotolerans</name>
    <dbReference type="NCBI Taxonomy" id="368603"/>
    <lineage>
        <taxon>Bacteria</taxon>
        <taxon>Pseudomonadati</taxon>
        <taxon>Pseudomonadota</taxon>
        <taxon>Gammaproteobacteria</taxon>
        <taxon>Enterobacterales</taxon>
        <taxon>Morganellaceae</taxon>
        <taxon>Morganella</taxon>
    </lineage>
</organism>
<dbReference type="SUPFAM" id="SSF103473">
    <property type="entry name" value="MFS general substrate transporter"/>
    <property type="match status" value="1"/>
</dbReference>
<feature type="transmembrane region" description="Helical" evidence="6">
    <location>
        <begin position="20"/>
        <end position="42"/>
    </location>
</feature>
<dbReference type="InterPro" id="IPR020846">
    <property type="entry name" value="MFS_dom"/>
</dbReference>
<keyword evidence="3 6" id="KW-0812">Transmembrane</keyword>
<keyword evidence="2" id="KW-1003">Cell membrane</keyword>
<evidence type="ECO:0000259" key="7">
    <source>
        <dbReference type="PROSITE" id="PS50850"/>
    </source>
</evidence>
<accession>A0A5M9RAI3</accession>
<evidence type="ECO:0000256" key="4">
    <source>
        <dbReference type="ARBA" id="ARBA00022989"/>
    </source>
</evidence>
<feature type="transmembrane region" description="Helical" evidence="6">
    <location>
        <begin position="144"/>
        <end position="165"/>
    </location>
</feature>
<evidence type="ECO:0000256" key="1">
    <source>
        <dbReference type="ARBA" id="ARBA00004651"/>
    </source>
</evidence>
<dbReference type="CDD" id="cd17324">
    <property type="entry name" value="MFS_NepI_like"/>
    <property type="match status" value="1"/>
</dbReference>
<dbReference type="Gene3D" id="1.20.1250.20">
    <property type="entry name" value="MFS general substrate transporter like domains"/>
    <property type="match status" value="1"/>
</dbReference>
<feature type="transmembrane region" description="Helical" evidence="6">
    <location>
        <begin position="114"/>
        <end position="132"/>
    </location>
</feature>
<feature type="transmembrane region" description="Helical" evidence="6">
    <location>
        <begin position="211"/>
        <end position="232"/>
    </location>
</feature>
<feature type="transmembrane region" description="Helical" evidence="6">
    <location>
        <begin position="171"/>
        <end position="191"/>
    </location>
</feature>
<dbReference type="Proteomes" id="UP000322181">
    <property type="component" value="Unassembled WGS sequence"/>
</dbReference>
<dbReference type="InterPro" id="IPR050189">
    <property type="entry name" value="MFS_Efflux_Transporters"/>
</dbReference>
<evidence type="ECO:0000256" key="6">
    <source>
        <dbReference type="SAM" id="Phobius"/>
    </source>
</evidence>
<feature type="transmembrane region" description="Helical" evidence="6">
    <location>
        <begin position="341"/>
        <end position="362"/>
    </location>
</feature>
<dbReference type="GO" id="GO:0022857">
    <property type="term" value="F:transmembrane transporter activity"/>
    <property type="evidence" value="ECO:0007669"/>
    <property type="project" value="InterPro"/>
</dbReference>
<feature type="transmembrane region" description="Helical" evidence="6">
    <location>
        <begin position="306"/>
        <end position="329"/>
    </location>
</feature>
<dbReference type="AlphaFoldDB" id="A0A5M9RAI3"/>